<sequence length="298" mass="34627">MKKKNKRVISSICGNEEHSSRNKISTMAKIFIYFHSTVGVDRLYLNTDMNDKLKKFLRLYTVVLNLTLVGVTATHLNPYSTNRVYDLTRTARHVSLYVLARFSVSKMDAFFVEVHRGTVNITNFNVPKARRIVWVLIAIGIVVAMEVCLYAIMLRYVTDWLFSALFVAYEVAQILELFLFGYLMNLVYNRIRVMKIHLDFIKETIDTKKNDVTEVPRNVCKATQNYFNNTINSDLYCQQLMRLKQDEEKKGPESINRMGVIFHHDNARPHTSLATQQILKEFSWEVLMHPPHSPDLAP</sequence>
<dbReference type="OrthoDB" id="616263at2759"/>
<evidence type="ECO:0000313" key="3">
    <source>
        <dbReference type="Proteomes" id="UP000299102"/>
    </source>
</evidence>
<dbReference type="InterPro" id="IPR036397">
    <property type="entry name" value="RNaseH_sf"/>
</dbReference>
<keyword evidence="1" id="KW-1133">Transmembrane helix</keyword>
<dbReference type="GO" id="GO:0003676">
    <property type="term" value="F:nucleic acid binding"/>
    <property type="evidence" value="ECO:0007669"/>
    <property type="project" value="InterPro"/>
</dbReference>
<evidence type="ECO:0000256" key="1">
    <source>
        <dbReference type="SAM" id="Phobius"/>
    </source>
</evidence>
<dbReference type="PANTHER" id="PTHR46060">
    <property type="entry name" value="MARINER MOS1 TRANSPOSASE-LIKE PROTEIN"/>
    <property type="match status" value="1"/>
</dbReference>
<dbReference type="GO" id="GO:0032259">
    <property type="term" value="P:methylation"/>
    <property type="evidence" value="ECO:0007669"/>
    <property type="project" value="UniProtKB-KW"/>
</dbReference>
<keyword evidence="2" id="KW-0489">Methyltransferase</keyword>
<dbReference type="PANTHER" id="PTHR46060:SF1">
    <property type="entry name" value="MARINER MOS1 TRANSPOSASE-LIKE PROTEIN"/>
    <property type="match status" value="1"/>
</dbReference>
<dbReference type="GO" id="GO:0008168">
    <property type="term" value="F:methyltransferase activity"/>
    <property type="evidence" value="ECO:0007669"/>
    <property type="project" value="UniProtKB-KW"/>
</dbReference>
<feature type="transmembrane region" description="Helical" evidence="1">
    <location>
        <begin position="132"/>
        <end position="154"/>
    </location>
</feature>
<comment type="caution">
    <text evidence="2">The sequence shown here is derived from an EMBL/GenBank/DDBJ whole genome shotgun (WGS) entry which is preliminary data.</text>
</comment>
<dbReference type="STRING" id="151549.A0A4C1TS92"/>
<dbReference type="AlphaFoldDB" id="A0A4C1TS92"/>
<keyword evidence="1" id="KW-0812">Transmembrane</keyword>
<reference evidence="2 3" key="1">
    <citation type="journal article" date="2019" name="Commun. Biol.">
        <title>The bagworm genome reveals a unique fibroin gene that provides high tensile strength.</title>
        <authorList>
            <person name="Kono N."/>
            <person name="Nakamura H."/>
            <person name="Ohtoshi R."/>
            <person name="Tomita M."/>
            <person name="Numata K."/>
            <person name="Arakawa K."/>
        </authorList>
    </citation>
    <scope>NUCLEOTIDE SEQUENCE [LARGE SCALE GENOMIC DNA]</scope>
</reference>
<name>A0A4C1TS92_EUMVA</name>
<keyword evidence="1" id="KW-0472">Membrane</keyword>
<dbReference type="Gene3D" id="3.30.420.10">
    <property type="entry name" value="Ribonuclease H-like superfamily/Ribonuclease H"/>
    <property type="match status" value="1"/>
</dbReference>
<gene>
    <name evidence="2" type="primary">SETMAR</name>
    <name evidence="2" type="ORF">EVAR_13386_1</name>
</gene>
<organism evidence="2 3">
    <name type="scientific">Eumeta variegata</name>
    <name type="common">Bagworm moth</name>
    <name type="synonym">Eumeta japonica</name>
    <dbReference type="NCBI Taxonomy" id="151549"/>
    <lineage>
        <taxon>Eukaryota</taxon>
        <taxon>Metazoa</taxon>
        <taxon>Ecdysozoa</taxon>
        <taxon>Arthropoda</taxon>
        <taxon>Hexapoda</taxon>
        <taxon>Insecta</taxon>
        <taxon>Pterygota</taxon>
        <taxon>Neoptera</taxon>
        <taxon>Endopterygota</taxon>
        <taxon>Lepidoptera</taxon>
        <taxon>Glossata</taxon>
        <taxon>Ditrysia</taxon>
        <taxon>Tineoidea</taxon>
        <taxon>Psychidae</taxon>
        <taxon>Oiketicinae</taxon>
        <taxon>Eumeta</taxon>
    </lineage>
</organism>
<dbReference type="EMBL" id="BGZK01000081">
    <property type="protein sequence ID" value="GBP16774.1"/>
    <property type="molecule type" value="Genomic_DNA"/>
</dbReference>
<keyword evidence="3" id="KW-1185">Reference proteome</keyword>
<protein>
    <submittedName>
        <fullName evidence="2">Histone-lysine N-methyltransferase SETMAR</fullName>
    </submittedName>
</protein>
<feature type="transmembrane region" description="Helical" evidence="1">
    <location>
        <begin position="160"/>
        <end position="188"/>
    </location>
</feature>
<accession>A0A4C1TS92</accession>
<dbReference type="Proteomes" id="UP000299102">
    <property type="component" value="Unassembled WGS sequence"/>
</dbReference>
<keyword evidence="2" id="KW-0808">Transferase</keyword>
<evidence type="ECO:0000313" key="2">
    <source>
        <dbReference type="EMBL" id="GBP16774.1"/>
    </source>
</evidence>
<dbReference type="InterPro" id="IPR052709">
    <property type="entry name" value="Transposase-MT_Hybrid"/>
</dbReference>
<proteinExistence type="predicted"/>